<reference evidence="2" key="1">
    <citation type="submission" date="2022-01" db="EMBL/GenBank/DDBJ databases">
        <authorList>
            <person name="Braso-Vives M."/>
        </authorList>
    </citation>
    <scope>NUCLEOTIDE SEQUENCE</scope>
</reference>
<accession>A0A8K0F215</accession>
<proteinExistence type="predicted"/>
<protein>
    <submittedName>
        <fullName evidence="2">Hypp5398 protein</fullName>
    </submittedName>
</protein>
<dbReference type="Proteomes" id="UP000838412">
    <property type="component" value="Chromosome 9"/>
</dbReference>
<gene>
    <name evidence="2" type="primary">Hypp5398</name>
    <name evidence="2" type="ORF">BLAG_LOCUS25646</name>
</gene>
<evidence type="ECO:0000256" key="1">
    <source>
        <dbReference type="SAM" id="SignalP"/>
    </source>
</evidence>
<feature type="signal peptide" evidence="1">
    <location>
        <begin position="1"/>
        <end position="15"/>
    </location>
</feature>
<sequence length="399" mass="45068">MLLLLLLVELRRSSALCPPSCPTTVKEITTKPHDPTPIPGYATDSTNANNLECFKCDSFQSSLDECKGEQTDGTSVCQNGQWCFINVVYRDIDSRDDMLRYERGCWDEAMCDDAAKNNEENLAKESCIQQNGTYINVVYRDIDSRDDMLRYERGCWDEAMCDDAAKNNEENLAKESCIQQNGTRHESAEDGDQKMSAERARSERGVCNGFWTSRERFGRLRLEVGVVGRDSAILPWFPVLNFCEVQLTSEDWDPVTKRATTVYSLLAVRDTVNDGHQNFMLKFYSFNFFMATPNNGLWRGYQIPPILIRTVDPPKESCTSTGNALYGAVVSLGQYDIGTYAMYRSTVRPFEIHFPSGSKVDVITTTTGMDITIHVPSDDFQNCEGLCGNFDLVHSEAWK</sequence>
<dbReference type="EMBL" id="OV696694">
    <property type="protein sequence ID" value="CAH1274708.1"/>
    <property type="molecule type" value="Genomic_DNA"/>
</dbReference>
<organism evidence="2 3">
    <name type="scientific">Branchiostoma lanceolatum</name>
    <name type="common">Common lancelet</name>
    <name type="synonym">Amphioxus lanceolatum</name>
    <dbReference type="NCBI Taxonomy" id="7740"/>
    <lineage>
        <taxon>Eukaryota</taxon>
        <taxon>Metazoa</taxon>
        <taxon>Chordata</taxon>
        <taxon>Cephalochordata</taxon>
        <taxon>Leptocardii</taxon>
        <taxon>Amphioxiformes</taxon>
        <taxon>Branchiostomatidae</taxon>
        <taxon>Branchiostoma</taxon>
    </lineage>
</organism>
<name>A0A8K0F215_BRALA</name>
<feature type="chain" id="PRO_5035428858" evidence="1">
    <location>
        <begin position="16"/>
        <end position="399"/>
    </location>
</feature>
<dbReference type="AlphaFoldDB" id="A0A8K0F215"/>
<evidence type="ECO:0000313" key="3">
    <source>
        <dbReference type="Proteomes" id="UP000838412"/>
    </source>
</evidence>
<keyword evidence="3" id="KW-1185">Reference proteome</keyword>
<evidence type="ECO:0000313" key="2">
    <source>
        <dbReference type="EMBL" id="CAH1274708.1"/>
    </source>
</evidence>
<keyword evidence="1" id="KW-0732">Signal</keyword>